<dbReference type="SUPFAM" id="SSF88659">
    <property type="entry name" value="Sigma3 and sigma4 domains of RNA polymerase sigma factors"/>
    <property type="match status" value="2"/>
</dbReference>
<dbReference type="PROSITE" id="PS00716">
    <property type="entry name" value="SIGMA70_2"/>
    <property type="match status" value="1"/>
</dbReference>
<evidence type="ECO:0000256" key="4">
    <source>
        <dbReference type="ARBA" id="ARBA00023163"/>
    </source>
</evidence>
<dbReference type="PANTHER" id="PTHR30603:SF47">
    <property type="entry name" value="RNA POLYMERASE SIGMA FACTOR SIGD, CHLOROPLASTIC"/>
    <property type="match status" value="1"/>
</dbReference>
<name>A0A8J3IEW4_9CHLR</name>
<dbReference type="Pfam" id="PF04545">
    <property type="entry name" value="Sigma70_r4"/>
    <property type="match status" value="1"/>
</dbReference>
<keyword evidence="1" id="KW-0805">Transcription regulation</keyword>
<dbReference type="FunFam" id="1.10.601.10:FF:000001">
    <property type="entry name" value="RNA polymerase sigma factor SigA"/>
    <property type="match status" value="1"/>
</dbReference>
<dbReference type="CDD" id="cd06171">
    <property type="entry name" value="Sigma70_r4"/>
    <property type="match status" value="1"/>
</dbReference>
<dbReference type="InterPro" id="IPR007627">
    <property type="entry name" value="RNA_pol_sigma70_r2"/>
</dbReference>
<dbReference type="GO" id="GO:0003677">
    <property type="term" value="F:DNA binding"/>
    <property type="evidence" value="ECO:0007669"/>
    <property type="project" value="UniProtKB-KW"/>
</dbReference>
<dbReference type="Pfam" id="PF04542">
    <property type="entry name" value="Sigma70_r2"/>
    <property type="match status" value="1"/>
</dbReference>
<dbReference type="InterPro" id="IPR014284">
    <property type="entry name" value="RNA_pol_sigma-70_dom"/>
</dbReference>
<dbReference type="InterPro" id="IPR013324">
    <property type="entry name" value="RNA_pol_sigma_r3/r4-like"/>
</dbReference>
<keyword evidence="7" id="KW-1185">Reference proteome</keyword>
<evidence type="ECO:0000256" key="1">
    <source>
        <dbReference type="ARBA" id="ARBA00023015"/>
    </source>
</evidence>
<dbReference type="PANTHER" id="PTHR30603">
    <property type="entry name" value="RNA POLYMERASE SIGMA FACTOR RPO"/>
    <property type="match status" value="1"/>
</dbReference>
<dbReference type="InterPro" id="IPR000943">
    <property type="entry name" value="RNA_pol_sigma70"/>
</dbReference>
<dbReference type="Pfam" id="PF00140">
    <property type="entry name" value="Sigma70_r1_2"/>
    <property type="match status" value="1"/>
</dbReference>
<dbReference type="PRINTS" id="PR00046">
    <property type="entry name" value="SIGMA70FCT"/>
</dbReference>
<evidence type="ECO:0000313" key="6">
    <source>
        <dbReference type="EMBL" id="GHO91243.1"/>
    </source>
</evidence>
<dbReference type="Gene3D" id="1.20.120.1810">
    <property type="match status" value="1"/>
</dbReference>
<gene>
    <name evidence="6" type="ORF">KSF_012910</name>
</gene>
<reference evidence="6" key="1">
    <citation type="submission" date="2020-10" db="EMBL/GenBank/DDBJ databases">
        <title>Taxonomic study of unclassified bacteria belonging to the class Ktedonobacteria.</title>
        <authorList>
            <person name="Yabe S."/>
            <person name="Wang C.M."/>
            <person name="Zheng Y."/>
            <person name="Sakai Y."/>
            <person name="Cavaletti L."/>
            <person name="Monciardini P."/>
            <person name="Donadio S."/>
        </authorList>
    </citation>
    <scope>NUCLEOTIDE SEQUENCE</scope>
    <source>
        <strain evidence="6">ID150040</strain>
    </source>
</reference>
<evidence type="ECO:0000256" key="2">
    <source>
        <dbReference type="ARBA" id="ARBA00023082"/>
    </source>
</evidence>
<dbReference type="InterPro" id="IPR007624">
    <property type="entry name" value="RNA_pol_sigma70_r3"/>
</dbReference>
<dbReference type="InterPro" id="IPR036388">
    <property type="entry name" value="WH-like_DNA-bd_sf"/>
</dbReference>
<organism evidence="6 7">
    <name type="scientific">Reticulibacter mediterranei</name>
    <dbReference type="NCBI Taxonomy" id="2778369"/>
    <lineage>
        <taxon>Bacteria</taxon>
        <taxon>Bacillati</taxon>
        <taxon>Chloroflexota</taxon>
        <taxon>Ktedonobacteria</taxon>
        <taxon>Ktedonobacterales</taxon>
        <taxon>Reticulibacteraceae</taxon>
        <taxon>Reticulibacter</taxon>
    </lineage>
</organism>
<evidence type="ECO:0000313" key="7">
    <source>
        <dbReference type="Proteomes" id="UP000597444"/>
    </source>
</evidence>
<dbReference type="Pfam" id="PF04539">
    <property type="entry name" value="Sigma70_r3"/>
    <property type="match status" value="1"/>
</dbReference>
<dbReference type="InterPro" id="IPR009042">
    <property type="entry name" value="RNA_pol_sigma70_r1_2"/>
</dbReference>
<dbReference type="GO" id="GO:0006352">
    <property type="term" value="P:DNA-templated transcription initiation"/>
    <property type="evidence" value="ECO:0007669"/>
    <property type="project" value="InterPro"/>
</dbReference>
<dbReference type="InterPro" id="IPR007630">
    <property type="entry name" value="RNA_pol_sigma70_r4"/>
</dbReference>
<accession>A0A8J3IEW4</accession>
<protein>
    <recommendedName>
        <fullName evidence="5">RNA polymerase sigma-70 domain-containing protein</fullName>
    </recommendedName>
</protein>
<evidence type="ECO:0000256" key="3">
    <source>
        <dbReference type="ARBA" id="ARBA00023125"/>
    </source>
</evidence>
<comment type="caution">
    <text evidence="6">The sequence shown here is derived from an EMBL/GenBank/DDBJ whole genome shotgun (WGS) entry which is preliminary data.</text>
</comment>
<dbReference type="NCBIfam" id="TIGR02937">
    <property type="entry name" value="sigma70-ECF"/>
    <property type="match status" value="1"/>
</dbReference>
<dbReference type="Proteomes" id="UP000597444">
    <property type="component" value="Unassembled WGS sequence"/>
</dbReference>
<dbReference type="AlphaFoldDB" id="A0A8J3IEW4"/>
<evidence type="ECO:0000259" key="5">
    <source>
        <dbReference type="PROSITE" id="PS00716"/>
    </source>
</evidence>
<feature type="domain" description="RNA polymerase sigma-70" evidence="5">
    <location>
        <begin position="283"/>
        <end position="309"/>
    </location>
</feature>
<keyword evidence="3" id="KW-0238">DNA-binding</keyword>
<dbReference type="EMBL" id="BNJK01000001">
    <property type="protein sequence ID" value="GHO91243.1"/>
    <property type="molecule type" value="Genomic_DNA"/>
</dbReference>
<proteinExistence type="predicted"/>
<keyword evidence="4" id="KW-0804">Transcription</keyword>
<dbReference type="SUPFAM" id="SSF88946">
    <property type="entry name" value="Sigma2 domain of RNA polymerase sigma factors"/>
    <property type="match status" value="1"/>
</dbReference>
<keyword evidence="2" id="KW-0731">Sigma factor</keyword>
<dbReference type="Gene3D" id="1.10.10.10">
    <property type="entry name" value="Winged helix-like DNA-binding domain superfamily/Winged helix DNA-binding domain"/>
    <property type="match status" value="2"/>
</dbReference>
<dbReference type="Gene3D" id="1.10.601.10">
    <property type="entry name" value="RNA Polymerase Primary Sigma Factor"/>
    <property type="match status" value="1"/>
</dbReference>
<sequence length="323" mass="37461">MTELIYVIVAGEESKPVERNVMFDGERDRNKPAETERETIQEAELSSLAQSDSLRLYLREISRIPLLSAASESRLAERAEQGDREARNHLIEANLRLVVSIAKKYVGQGLSLEDLIGEGNIGLIRAVTKFDYRKGFRFSTYATWWIKQAITRAILEGTRVVRLPVYIMEEVMRVKRTTRQLYQELGREPTPESIGERLGMTPERVSELLIWAEKVFSLDAPLSEEEENTLGDIIEDIRERGPMEITDQQLLREEIRKVLGQLTVRERQVIELRFGLVDDHDHTLEEVGKKLKVTRERVRQIEERAIRKLRHPQASRLLKDYLD</sequence>
<dbReference type="GO" id="GO:0016987">
    <property type="term" value="F:sigma factor activity"/>
    <property type="evidence" value="ECO:0007669"/>
    <property type="project" value="UniProtKB-KW"/>
</dbReference>
<dbReference type="InterPro" id="IPR050239">
    <property type="entry name" value="Sigma-70_RNA_pol_init_factors"/>
</dbReference>
<dbReference type="InterPro" id="IPR013325">
    <property type="entry name" value="RNA_pol_sigma_r2"/>
</dbReference>